<dbReference type="NCBIfam" id="NF010045">
    <property type="entry name" value="PRK13518.1"/>
    <property type="match status" value="1"/>
</dbReference>
<keyword evidence="6" id="KW-1185">Reference proteome</keyword>
<keyword evidence="1 4" id="KW-0436">Ligase</keyword>
<dbReference type="Pfam" id="PF04107">
    <property type="entry name" value="GCS2"/>
    <property type="match status" value="1"/>
</dbReference>
<name>A0A1G9YTF1_9EURY</name>
<dbReference type="Gene3D" id="3.30.590.20">
    <property type="match status" value="1"/>
</dbReference>
<dbReference type="InterPro" id="IPR014746">
    <property type="entry name" value="Gln_synth/guanido_kin_cat_dom"/>
</dbReference>
<gene>
    <name evidence="4" type="primary">gshA</name>
    <name evidence="5" type="ORF">SAMN05192554_11620</name>
</gene>
<protein>
    <recommendedName>
        <fullName evidence="4">Glutamate--cysteine ligase</fullName>
        <ecNumber evidence="4">6.3.2.2</ecNumber>
    </recommendedName>
    <alternativeName>
        <fullName evidence="4">Gamma-glutamylcysteine synthetase</fullName>
        <shortName evidence="4">GCS</shortName>
        <shortName evidence="4">Gamma-GCS</shortName>
    </alternativeName>
</protein>
<evidence type="ECO:0000256" key="3">
    <source>
        <dbReference type="ARBA" id="ARBA00022840"/>
    </source>
</evidence>
<dbReference type="Proteomes" id="UP000199370">
    <property type="component" value="Unassembled WGS sequence"/>
</dbReference>
<dbReference type="EMBL" id="FNIA01000016">
    <property type="protein sequence ID" value="SDN12438.1"/>
    <property type="molecule type" value="Genomic_DNA"/>
</dbReference>
<dbReference type="HAMAP" id="MF_01609">
    <property type="entry name" value="Glu_cys_ligase_2"/>
    <property type="match status" value="1"/>
</dbReference>
<reference evidence="5 6" key="1">
    <citation type="submission" date="2016-10" db="EMBL/GenBank/DDBJ databases">
        <authorList>
            <person name="de Groot N.N."/>
        </authorList>
    </citation>
    <scope>NUCLEOTIDE SEQUENCE [LARGE SCALE GENOMIC DNA]</scope>
    <source>
        <strain evidence="6">EB21,IBRC-M 10013,KCTC 4048</strain>
    </source>
</reference>
<dbReference type="GO" id="GO:0004357">
    <property type="term" value="F:glutamate-cysteine ligase activity"/>
    <property type="evidence" value="ECO:0007669"/>
    <property type="project" value="UniProtKB-UniRule"/>
</dbReference>
<dbReference type="PANTHER" id="PTHR36510">
    <property type="entry name" value="GLUTAMATE--CYSTEINE LIGASE 2-RELATED"/>
    <property type="match status" value="1"/>
</dbReference>
<evidence type="ECO:0000256" key="4">
    <source>
        <dbReference type="HAMAP-Rule" id="MF_01609"/>
    </source>
</evidence>
<evidence type="ECO:0000313" key="6">
    <source>
        <dbReference type="Proteomes" id="UP000199370"/>
    </source>
</evidence>
<dbReference type="GO" id="GO:0005524">
    <property type="term" value="F:ATP binding"/>
    <property type="evidence" value="ECO:0007669"/>
    <property type="project" value="UniProtKB-KW"/>
</dbReference>
<comment type="similarity">
    <text evidence="4">Belongs to the glutamate--cysteine ligase type 2 family. YbdK subfamily.</text>
</comment>
<evidence type="ECO:0000256" key="1">
    <source>
        <dbReference type="ARBA" id="ARBA00022598"/>
    </source>
</evidence>
<dbReference type="EC" id="6.3.2.2" evidence="4"/>
<comment type="catalytic activity">
    <reaction evidence="4">
        <text>L-cysteine + L-glutamate + ATP = gamma-L-glutamyl-L-cysteine + ADP + phosphate + H(+)</text>
        <dbReference type="Rhea" id="RHEA:13285"/>
        <dbReference type="ChEBI" id="CHEBI:15378"/>
        <dbReference type="ChEBI" id="CHEBI:29985"/>
        <dbReference type="ChEBI" id="CHEBI:30616"/>
        <dbReference type="ChEBI" id="CHEBI:35235"/>
        <dbReference type="ChEBI" id="CHEBI:43474"/>
        <dbReference type="ChEBI" id="CHEBI:58173"/>
        <dbReference type="ChEBI" id="CHEBI:456216"/>
        <dbReference type="EC" id="6.3.2.2"/>
    </reaction>
</comment>
<organism evidence="5 6">
    <name type="scientific">Haloarchaeobius iranensis</name>
    <dbReference type="NCBI Taxonomy" id="996166"/>
    <lineage>
        <taxon>Archaea</taxon>
        <taxon>Methanobacteriati</taxon>
        <taxon>Methanobacteriota</taxon>
        <taxon>Stenosarchaea group</taxon>
        <taxon>Halobacteria</taxon>
        <taxon>Halobacteriales</taxon>
        <taxon>Halorubellaceae</taxon>
        <taxon>Haloarchaeobius</taxon>
    </lineage>
</organism>
<keyword evidence="3 4" id="KW-0067">ATP-binding</keyword>
<sequence>MERGSPDAFAEQGTLGVEEEFFVVDEAGYPVSGSDELVYEGERPARLADRLDHELFKTVIETQTPKSESLAAARENVHAVREALVEYAAEHGFRVAAAGLHPAARWRELEHAEKDRYRAQLERIQYPQHRNTTAGLHVHVGVDDPDKAVWVSNRLRWHLPVMLALSANSPYWNGYDTGLASARAKIFEGLPNTGMPTAFADYEAYQRFENRMIDSGSINDRGELWHDVRPHSGHGTVEVRTPDAQADPAVVLAFVEYTEALVTDLSERYEDLAAPDGTDGCMRREVLDENKWRALRYGHAASFVEREGTGTVDLGEVVDRECDRLGVSGIRDVYDADSGATRQRRVLESEGLDALCRELLV</sequence>
<dbReference type="NCBIfam" id="TIGR02050">
    <property type="entry name" value="gshA_cyan_rel"/>
    <property type="match status" value="1"/>
</dbReference>
<dbReference type="OrthoDB" id="287652at2157"/>
<evidence type="ECO:0000313" key="5">
    <source>
        <dbReference type="EMBL" id="SDN12438.1"/>
    </source>
</evidence>
<comment type="function">
    <text evidence="4">Catalyzes the synthesis of gamma-glutamylcysteine (gamma-GC), the main low-molecular-weight thiol compound instead of glutathione in halophilic archaea.</text>
</comment>
<dbReference type="InterPro" id="IPR050141">
    <property type="entry name" value="GCL_type2/YbdK_subfam"/>
</dbReference>
<dbReference type="RefSeq" id="WP_089734729.1">
    <property type="nucleotide sequence ID" value="NZ_FNIA01000016.1"/>
</dbReference>
<dbReference type="SUPFAM" id="SSF55931">
    <property type="entry name" value="Glutamine synthetase/guanido kinase"/>
    <property type="match status" value="1"/>
</dbReference>
<dbReference type="STRING" id="996166.SAMN05192554_11620"/>
<proteinExistence type="inferred from homology"/>
<evidence type="ECO:0000256" key="2">
    <source>
        <dbReference type="ARBA" id="ARBA00022741"/>
    </source>
</evidence>
<dbReference type="PANTHER" id="PTHR36510:SF1">
    <property type="entry name" value="GLUTAMATE--CYSTEINE LIGASE 2-RELATED"/>
    <property type="match status" value="1"/>
</dbReference>
<dbReference type="InterPro" id="IPR011793">
    <property type="entry name" value="YbdK"/>
</dbReference>
<dbReference type="GO" id="GO:0042398">
    <property type="term" value="P:modified amino acid biosynthetic process"/>
    <property type="evidence" value="ECO:0007669"/>
    <property type="project" value="InterPro"/>
</dbReference>
<accession>A0A1G9YTF1</accession>
<keyword evidence="2 4" id="KW-0547">Nucleotide-binding</keyword>
<dbReference type="InterPro" id="IPR006336">
    <property type="entry name" value="GCS2"/>
</dbReference>
<dbReference type="AlphaFoldDB" id="A0A1G9YTF1"/>